<dbReference type="SUPFAM" id="SSF47954">
    <property type="entry name" value="Cyclin-like"/>
    <property type="match status" value="1"/>
</dbReference>
<evidence type="ECO:0000256" key="1">
    <source>
        <dbReference type="SAM" id="MobiDB-lite"/>
    </source>
</evidence>
<keyword evidence="3" id="KW-1185">Reference proteome</keyword>
<comment type="caution">
    <text evidence="2">The sequence shown here is derived from an EMBL/GenBank/DDBJ whole genome shotgun (WGS) entry which is preliminary data.</text>
</comment>
<feature type="region of interest" description="Disordered" evidence="1">
    <location>
        <begin position="116"/>
        <end position="140"/>
    </location>
</feature>
<protein>
    <submittedName>
        <fullName evidence="2">Uncharacterized protein</fullName>
    </submittedName>
</protein>
<dbReference type="Proteomes" id="UP000747399">
    <property type="component" value="Unassembled WGS sequence"/>
</dbReference>
<feature type="compositionally biased region" description="Low complexity" evidence="1">
    <location>
        <begin position="119"/>
        <end position="138"/>
    </location>
</feature>
<dbReference type="InterPro" id="IPR036915">
    <property type="entry name" value="Cyclin-like_sf"/>
</dbReference>
<dbReference type="EMBL" id="BNCO01000101">
    <property type="protein sequence ID" value="GIL67607.1"/>
    <property type="molecule type" value="Genomic_DNA"/>
</dbReference>
<evidence type="ECO:0000313" key="2">
    <source>
        <dbReference type="EMBL" id="GIL67607.1"/>
    </source>
</evidence>
<organism evidence="2 3">
    <name type="scientific">Volvox africanus</name>
    <dbReference type="NCBI Taxonomy" id="51714"/>
    <lineage>
        <taxon>Eukaryota</taxon>
        <taxon>Viridiplantae</taxon>
        <taxon>Chlorophyta</taxon>
        <taxon>core chlorophytes</taxon>
        <taxon>Chlorophyceae</taxon>
        <taxon>CS clade</taxon>
        <taxon>Chlamydomonadales</taxon>
        <taxon>Volvocaceae</taxon>
        <taxon>Volvox</taxon>
    </lineage>
</organism>
<proteinExistence type="predicted"/>
<gene>
    <name evidence="2" type="ORF">Vafri_20963</name>
</gene>
<accession>A0A8J4FAW7</accession>
<sequence length="325" mass="36050">MAEVGKTPNFLEANPNQQANVNGTFVTTELLSKVSIGDCAPTSLPAAFVVANSAPFSRLCCCDDCRTTAQCAARPAACQILSMDQQQEQQHQQHQPPPQWQQLSPRQKLLEAQRRFLSQRQQQQHQQQQQQQQQKQKQYPCQRKSIADIIRGIANTNSKNSKNSNKSNNNFTPSAIPCDSVLLLNIKVASDYMAGLSRGLGKLGITTVRLAEHIWKRINDPLRVLVLEAMWTKGCTTGQPISAAAARAGTAQMAAMLQLYSVASLWVATKLEEIWWEVPSGQIMAKAGRTTPALLLEAEVRVLQWCEWAPYNGFVRDDAHLPTDS</sequence>
<reference evidence="2" key="1">
    <citation type="journal article" date="2021" name="Proc. Natl. Acad. Sci. U.S.A.">
        <title>Three genomes in the algal genus Volvox reveal the fate of a haploid sex-determining region after a transition to homothallism.</title>
        <authorList>
            <person name="Yamamoto K."/>
            <person name="Hamaji T."/>
            <person name="Kawai-Toyooka H."/>
            <person name="Matsuzaki R."/>
            <person name="Takahashi F."/>
            <person name="Nishimura Y."/>
            <person name="Kawachi M."/>
            <person name="Noguchi H."/>
            <person name="Minakuchi Y."/>
            <person name="Umen J.G."/>
            <person name="Toyoda A."/>
            <person name="Nozaki H."/>
        </authorList>
    </citation>
    <scope>NUCLEOTIDE SEQUENCE</scope>
    <source>
        <strain evidence="2">NIES-3780</strain>
    </source>
</reference>
<dbReference type="AlphaFoldDB" id="A0A8J4FAW7"/>
<name>A0A8J4FAW7_9CHLO</name>
<evidence type="ECO:0000313" key="3">
    <source>
        <dbReference type="Proteomes" id="UP000747399"/>
    </source>
</evidence>